<accession>A0A6H1U334</accession>
<protein>
    <submittedName>
        <fullName evidence="2">Uncharacterized protein</fullName>
    </submittedName>
</protein>
<gene>
    <name evidence="2" type="ORF">HCG48_16760</name>
</gene>
<dbReference type="EMBL" id="CP051167">
    <property type="protein sequence ID" value="QIZ72029.1"/>
    <property type="molecule type" value="Genomic_DNA"/>
</dbReference>
<name>A0A6H1U334_9CYAN</name>
<evidence type="ECO:0000313" key="2">
    <source>
        <dbReference type="EMBL" id="QIZ72029.1"/>
    </source>
</evidence>
<organism evidence="2 3">
    <name type="scientific">Oxynema aestuarii AP17</name>
    <dbReference type="NCBI Taxonomy" id="2064643"/>
    <lineage>
        <taxon>Bacteria</taxon>
        <taxon>Bacillati</taxon>
        <taxon>Cyanobacteriota</taxon>
        <taxon>Cyanophyceae</taxon>
        <taxon>Oscillatoriophycideae</taxon>
        <taxon>Oscillatoriales</taxon>
        <taxon>Oscillatoriaceae</taxon>
        <taxon>Oxynema</taxon>
        <taxon>Oxynema aestuarii</taxon>
    </lineage>
</organism>
<keyword evidence="3" id="KW-1185">Reference proteome</keyword>
<dbReference type="KEGG" id="oxy:HCG48_16760"/>
<dbReference type="AlphaFoldDB" id="A0A6H1U334"/>
<dbReference type="Proteomes" id="UP000500857">
    <property type="component" value="Chromosome"/>
</dbReference>
<evidence type="ECO:0000313" key="3">
    <source>
        <dbReference type="Proteomes" id="UP000500857"/>
    </source>
</evidence>
<reference evidence="2 3" key="1">
    <citation type="submission" date="2020-04" db="EMBL/GenBank/DDBJ databases">
        <authorList>
            <person name="Basu S."/>
            <person name="Maruthanayagam V."/>
            <person name="Chakraborty S."/>
            <person name="Pramanik A."/>
            <person name="Mukherjee J."/>
            <person name="Brink B."/>
        </authorList>
    </citation>
    <scope>NUCLEOTIDE SEQUENCE [LARGE SCALE GENOMIC DNA]</scope>
    <source>
        <strain evidence="2 3">AP17</strain>
    </source>
</reference>
<proteinExistence type="predicted"/>
<dbReference type="RefSeq" id="WP_168570180.1">
    <property type="nucleotide sequence ID" value="NZ_CP051167.1"/>
</dbReference>
<feature type="region of interest" description="Disordered" evidence="1">
    <location>
        <begin position="63"/>
        <end position="87"/>
    </location>
</feature>
<sequence length="114" mass="12453">MLSAGARASPIASRFDSTVVREATPDSLGVASRTEHRETTRGHLPSLYLSIATDAAHAIGRIWRRGDREASSQENRPGESPTSGQPLAELTAWGDRTFRIVELLGWLDVQIKDV</sequence>
<feature type="compositionally biased region" description="Polar residues" evidence="1">
    <location>
        <begin position="72"/>
        <end position="85"/>
    </location>
</feature>
<evidence type="ECO:0000256" key="1">
    <source>
        <dbReference type="SAM" id="MobiDB-lite"/>
    </source>
</evidence>